<dbReference type="Proteomes" id="UP000316495">
    <property type="component" value="Unassembled WGS sequence"/>
</dbReference>
<accession>A0A554LN90</accession>
<sequence length="148" mass="17350">MSRNRCHKFKPAEIVAYMAAIEVLRALGEPWNFNVVVDNGFSGDRWSRHFYFGCGGDCWLPDCGGEMHVCTRCIQRVWIATAADYSSEKTGFCCFRFRWRAGEIIETIKVEVQGEIWEQERQEWERDTYVYNFDTSELQIEKNSDPPK</sequence>
<protein>
    <submittedName>
        <fullName evidence="1">Uncharacterized protein</fullName>
    </submittedName>
</protein>
<evidence type="ECO:0000313" key="2">
    <source>
        <dbReference type="Proteomes" id="UP000316495"/>
    </source>
</evidence>
<evidence type="ECO:0000313" key="1">
    <source>
        <dbReference type="EMBL" id="TSC94356.1"/>
    </source>
</evidence>
<proteinExistence type="predicted"/>
<name>A0A554LN90_9BACT</name>
<reference evidence="1 2" key="1">
    <citation type="submission" date="2017-07" db="EMBL/GenBank/DDBJ databases">
        <title>Mechanisms for carbon and nitrogen cycling indicate functional differentiation within the Candidate Phyla Radiation.</title>
        <authorList>
            <person name="Danczak R.E."/>
            <person name="Johnston M.D."/>
            <person name="Kenah C."/>
            <person name="Slattery M."/>
            <person name="Wrighton K.C."/>
            <person name="Wilkins M.J."/>
        </authorList>
    </citation>
    <scope>NUCLEOTIDE SEQUENCE [LARGE SCALE GENOMIC DNA]</scope>
    <source>
        <strain evidence="1">Athens1014_28</strain>
    </source>
</reference>
<gene>
    <name evidence="1" type="ORF">Athens101428_309</name>
</gene>
<dbReference type="AlphaFoldDB" id="A0A554LN90"/>
<organism evidence="1 2">
    <name type="scientific">Candidatus Berkelbacteria bacterium Athens1014_28</name>
    <dbReference type="NCBI Taxonomy" id="2017145"/>
    <lineage>
        <taxon>Bacteria</taxon>
        <taxon>Candidatus Berkelbacteria</taxon>
    </lineage>
</organism>
<comment type="caution">
    <text evidence="1">The sequence shown here is derived from an EMBL/GenBank/DDBJ whole genome shotgun (WGS) entry which is preliminary data.</text>
</comment>
<dbReference type="EMBL" id="VMGN01000014">
    <property type="protein sequence ID" value="TSC94356.1"/>
    <property type="molecule type" value="Genomic_DNA"/>
</dbReference>